<dbReference type="Pfam" id="PF00756">
    <property type="entry name" value="Esterase"/>
    <property type="match status" value="1"/>
</dbReference>
<dbReference type="PANTHER" id="PTHR40841">
    <property type="entry name" value="SIDEROPHORE TRIACETYLFUSARININE C ESTERASE"/>
    <property type="match status" value="1"/>
</dbReference>
<dbReference type="InterPro" id="IPR000801">
    <property type="entry name" value="Esterase-like"/>
</dbReference>
<dbReference type="InterPro" id="IPR052558">
    <property type="entry name" value="Siderophore_Hydrolase_D"/>
</dbReference>
<organism evidence="4 5">
    <name type="scientific">Fusarium venenatum</name>
    <dbReference type="NCBI Taxonomy" id="56646"/>
    <lineage>
        <taxon>Eukaryota</taxon>
        <taxon>Fungi</taxon>
        <taxon>Dikarya</taxon>
        <taxon>Ascomycota</taxon>
        <taxon>Pezizomycotina</taxon>
        <taxon>Sordariomycetes</taxon>
        <taxon>Hypocreomycetidae</taxon>
        <taxon>Hypocreales</taxon>
        <taxon>Nectriaceae</taxon>
        <taxon>Fusarium</taxon>
    </lineage>
</organism>
<reference evidence="5" key="1">
    <citation type="submission" date="2014-10" db="EMBL/GenBank/DDBJ databases">
        <authorList>
            <person name="King R."/>
        </authorList>
    </citation>
    <scope>NUCLEOTIDE SEQUENCE [LARGE SCALE GENOMIC DNA]</scope>
    <source>
        <strain evidence="5">A3/5</strain>
    </source>
</reference>
<comment type="similarity">
    <text evidence="1">Belongs to the esterase D family.</text>
</comment>
<dbReference type="SUPFAM" id="SSF52283">
    <property type="entry name" value="Formate/glycerate dehydrogenase catalytic domain-like"/>
    <property type="match status" value="1"/>
</dbReference>
<dbReference type="InterPro" id="IPR029058">
    <property type="entry name" value="AB_hydrolase_fold"/>
</dbReference>
<evidence type="ECO:0000313" key="4">
    <source>
        <dbReference type="EMBL" id="CEI66322.1"/>
    </source>
</evidence>
<dbReference type="SUPFAM" id="SSF53474">
    <property type="entry name" value="alpha/beta-Hydrolases"/>
    <property type="match status" value="1"/>
</dbReference>
<evidence type="ECO:0000256" key="1">
    <source>
        <dbReference type="ARBA" id="ARBA00005622"/>
    </source>
</evidence>
<feature type="domain" description="D-isomer specific 2-hydroxyacid dehydrogenase NAD-binding" evidence="3">
    <location>
        <begin position="103"/>
        <end position="286"/>
    </location>
</feature>
<accession>A0A2L2T696</accession>
<dbReference type="SUPFAM" id="SSF51735">
    <property type="entry name" value="NAD(P)-binding Rossmann-fold domains"/>
    <property type="match status" value="1"/>
</dbReference>
<dbReference type="GO" id="GO:0016788">
    <property type="term" value="F:hydrolase activity, acting on ester bonds"/>
    <property type="evidence" value="ECO:0007669"/>
    <property type="project" value="TreeGrafter"/>
</dbReference>
<dbReference type="EMBL" id="LN649229">
    <property type="protein sequence ID" value="CEI66322.1"/>
    <property type="molecule type" value="Genomic_DNA"/>
</dbReference>
<evidence type="ECO:0000313" key="5">
    <source>
        <dbReference type="Proteomes" id="UP000245910"/>
    </source>
</evidence>
<dbReference type="Pfam" id="PF02826">
    <property type="entry name" value="2-Hacid_dh_C"/>
    <property type="match status" value="1"/>
</dbReference>
<dbReference type="GO" id="GO:0051287">
    <property type="term" value="F:NAD binding"/>
    <property type="evidence" value="ECO:0007669"/>
    <property type="project" value="InterPro"/>
</dbReference>
<keyword evidence="5" id="KW-1185">Reference proteome</keyword>
<keyword evidence="2" id="KW-0378">Hydrolase</keyword>
<dbReference type="Gene3D" id="3.40.50.720">
    <property type="entry name" value="NAD(P)-binding Rossmann-like Domain"/>
    <property type="match status" value="2"/>
</dbReference>
<dbReference type="PANTHER" id="PTHR40841:SF2">
    <property type="entry name" value="SIDEROPHORE-DEGRADING ESTERASE (EUROFUNG)"/>
    <property type="match status" value="1"/>
</dbReference>
<dbReference type="AlphaFoldDB" id="A0A2L2T696"/>
<evidence type="ECO:0000259" key="3">
    <source>
        <dbReference type="Pfam" id="PF02826"/>
    </source>
</evidence>
<dbReference type="InterPro" id="IPR006140">
    <property type="entry name" value="D-isomer_DH_NAD-bd"/>
</dbReference>
<dbReference type="Gene3D" id="3.40.50.1820">
    <property type="entry name" value="alpha/beta hydrolase"/>
    <property type="match status" value="1"/>
</dbReference>
<evidence type="ECO:0000256" key="2">
    <source>
        <dbReference type="ARBA" id="ARBA00022801"/>
    </source>
</evidence>
<dbReference type="InterPro" id="IPR036291">
    <property type="entry name" value="NAD(P)-bd_dom_sf"/>
</dbReference>
<protein>
    <recommendedName>
        <fullName evidence="3">D-isomer specific 2-hydroxyacid dehydrogenase NAD-binding domain-containing protein</fullName>
    </recommendedName>
</protein>
<dbReference type="STRING" id="56646.A0A2L2T696"/>
<sequence>MKLLYPTSLKLDIQSLEGFSVDLHSYDVKKPIPEEHVDAEILVTWTNTADNLQDAAKRLTKLQWIQSLAAGPNDVLSAGFDASKIKITTGSGLHDHTVAEHALGLLLNAARRFYEMRDYQLQGKWPGHLGGPQPDRPKDAFTTLRDARVLIWGFGNIAKSLTPQLVGLGSQVRGIARQKGVRNGIEIYTEDDLDKLLPETDALVMILPGSDSTRHVLNAERLKQLPKHAWVVNVGRGTSVDEDALVDALEKGEIGGAALDVFETEPLPEPSKIWKAPNTIVSPHAAGGRPQGAEGLIADNLRRFRAKQDLKNKTYISFQFFSIELNYYHDWDDGVAIAKAAKYPLFNWGFEGIPTVIYGVIIIRTIFISIHHLSSAVATTILAVIMTLVQPASNNANALNSCQFTLPTRRGEYLIQVSWPLCWSSERVPPEDDTSTVSTVYIVDGNIYFFTATDIARRLELTHHTRVVLVAIGYPNKTCVFDKRRNGDLTPEACDGIYSVPPGPDGKPSLGPFGSASDFLDIIQTQVRPYVENTLFPDVPLNSGPNALFGHSYGGLFTLNALFTQPNFFDTFIAASPSIWFNNKSIVQNQEQDFHAREPPTGRAPRLLVMFGGAEQTLMKLPGESDEKFDKKQKGALERKMKDNALELVETMKTSKNLRDVWTWEFEAEDHGGAAPCALQRGLFRFLLDQRAEQ</sequence>
<dbReference type="Proteomes" id="UP000245910">
    <property type="component" value="Chromosome I"/>
</dbReference>
<name>A0A2L2T696_9HYPO</name>
<proteinExistence type="inferred from homology"/>
<dbReference type="CDD" id="cd12160">
    <property type="entry name" value="2-Hacid_dh_3"/>
    <property type="match status" value="1"/>
</dbReference>